<dbReference type="Proteomes" id="UP000229081">
    <property type="component" value="Chromosome"/>
</dbReference>
<proteinExistence type="predicted"/>
<dbReference type="AlphaFoldDB" id="A0A2K8MAL0"/>
<sequence length="417" mass="45190">MGLAPATASFRPGTKFFAPQARLVKEDGTPILINNQPVNADIVSVTVTLTASSEVGQVEIVLNNQRHDAHNRPIAPIWRYNRLDTLTFGSRVRVDMRYADEGWTPMILARITDIDFVFPPAAGALVTLNGEDFLSLLKVKPQTLPPYTDRHEIDIVDAELTTASAGLSLASPRPANPFATPLTTLTHDPAKTHLEFIDEMAKRMDFEVFVDFDDRSQVRDDQQRTVSLHFEPCRSAGTATPLSLLWGRDIVEFKPSFKVWDVLTAATAAGSVPRGRGGFSVNVPMADAINDLLAGANGVVPQNAATVRANAFAAEGRTPQANIGTVTATNIDEERARRAAMATLRKSARQFLTAEITTLGAPPLKPGIHVDLTGLYAPFDGVYYVTKTIHTLSAAGYSTKADLQRPGMLNPSNYPSG</sequence>
<reference evidence="1 2" key="1">
    <citation type="submission" date="2017-11" db="EMBL/GenBank/DDBJ databases">
        <title>Complete genome sequence of Sphingomonas sp. Strain Cra20, a psychrotolerant potential plant growth promoting rhizobacteria.</title>
        <authorList>
            <person name="Luo Y."/>
        </authorList>
    </citation>
    <scope>NUCLEOTIDE SEQUENCE [LARGE SCALE GENOMIC DNA]</scope>
    <source>
        <strain evidence="1 2">Cra20</strain>
    </source>
</reference>
<gene>
    <name evidence="1" type="ORF">CVN68_02040</name>
</gene>
<dbReference type="KEGG" id="sphc:CVN68_02040"/>
<organism evidence="1 2">
    <name type="scientific">Sphingomonas psychrotolerans</name>
    <dbReference type="NCBI Taxonomy" id="1327635"/>
    <lineage>
        <taxon>Bacteria</taxon>
        <taxon>Pseudomonadati</taxon>
        <taxon>Pseudomonadota</taxon>
        <taxon>Alphaproteobacteria</taxon>
        <taxon>Sphingomonadales</taxon>
        <taxon>Sphingomonadaceae</taxon>
        <taxon>Sphingomonas</taxon>
    </lineage>
</organism>
<dbReference type="OrthoDB" id="8481033at2"/>
<name>A0A2K8MAL0_9SPHN</name>
<protein>
    <recommendedName>
        <fullName evidence="3">Phage protein D</fullName>
    </recommendedName>
</protein>
<evidence type="ECO:0000313" key="2">
    <source>
        <dbReference type="Proteomes" id="UP000229081"/>
    </source>
</evidence>
<dbReference type="RefSeq" id="WP_100280726.1">
    <property type="nucleotide sequence ID" value="NZ_CP024923.1"/>
</dbReference>
<evidence type="ECO:0000313" key="1">
    <source>
        <dbReference type="EMBL" id="ATY30915.1"/>
    </source>
</evidence>
<accession>A0A2K8MAL0</accession>
<evidence type="ECO:0008006" key="3">
    <source>
        <dbReference type="Google" id="ProtNLM"/>
    </source>
</evidence>
<keyword evidence="2" id="KW-1185">Reference proteome</keyword>
<dbReference type="EMBL" id="CP024923">
    <property type="protein sequence ID" value="ATY30915.1"/>
    <property type="molecule type" value="Genomic_DNA"/>
</dbReference>